<keyword evidence="3" id="KW-1185">Reference proteome</keyword>
<gene>
    <name evidence="2" type="ORF">CA85_01100</name>
</gene>
<dbReference type="OrthoDB" id="190628at2"/>
<feature type="compositionally biased region" description="Polar residues" evidence="1">
    <location>
        <begin position="251"/>
        <end position="262"/>
    </location>
</feature>
<evidence type="ECO:0000256" key="1">
    <source>
        <dbReference type="SAM" id="MobiDB-lite"/>
    </source>
</evidence>
<feature type="region of interest" description="Disordered" evidence="1">
    <location>
        <begin position="234"/>
        <end position="262"/>
    </location>
</feature>
<reference evidence="2 3" key="1">
    <citation type="submission" date="2019-02" db="EMBL/GenBank/DDBJ databases">
        <title>Deep-cultivation of Planctomycetes and their phenomic and genomic characterization uncovers novel biology.</title>
        <authorList>
            <person name="Wiegand S."/>
            <person name="Jogler M."/>
            <person name="Boedeker C."/>
            <person name="Pinto D."/>
            <person name="Vollmers J."/>
            <person name="Rivas-Marin E."/>
            <person name="Kohn T."/>
            <person name="Peeters S.H."/>
            <person name="Heuer A."/>
            <person name="Rast P."/>
            <person name="Oberbeckmann S."/>
            <person name="Bunk B."/>
            <person name="Jeske O."/>
            <person name="Meyerdierks A."/>
            <person name="Storesund J.E."/>
            <person name="Kallscheuer N."/>
            <person name="Luecker S."/>
            <person name="Lage O.M."/>
            <person name="Pohl T."/>
            <person name="Merkel B.J."/>
            <person name="Hornburger P."/>
            <person name="Mueller R.-W."/>
            <person name="Bruemmer F."/>
            <person name="Labrenz M."/>
            <person name="Spormann A.M."/>
            <person name="Op Den Camp H."/>
            <person name="Overmann J."/>
            <person name="Amann R."/>
            <person name="Jetten M.S.M."/>
            <person name="Mascher T."/>
            <person name="Medema M.H."/>
            <person name="Devos D.P."/>
            <person name="Kaster A.-K."/>
            <person name="Ovreas L."/>
            <person name="Rohde M."/>
            <person name="Galperin M.Y."/>
            <person name="Jogler C."/>
        </authorList>
    </citation>
    <scope>NUCLEOTIDE SEQUENCE [LARGE SCALE GENOMIC DNA]</scope>
    <source>
        <strain evidence="2 3">CA85</strain>
    </source>
</reference>
<evidence type="ECO:0000313" key="2">
    <source>
        <dbReference type="EMBL" id="TWT74824.1"/>
    </source>
</evidence>
<feature type="compositionally biased region" description="Basic and acidic residues" evidence="1">
    <location>
        <begin position="234"/>
        <end position="250"/>
    </location>
</feature>
<sequence length="425" mass="45603">MKTLTLTDLQNAVAGGVAAFRANIRLQPAGGEGTKVFPPTYSGGVYATERRRINGIELNSVLLNSVQAEANQLEACLREAWDGGVLKLPIVYSNFSGVEFEGASEHVLASVRELDRLTTLDAPHRIADAIFRDSNTKDGTGFREAYARAFEANIKNATALFELCPTALLFGTWDSTGSRGGLGNKFARALVCEVVGIGATTGVRTSSRLDPLAISSKVPIYARTGGGWTALESEAEHNEDGELKKFESKNGKGNPSAVNHSNVTPDIVTAERSSEPISGGVTVDFALRSAVLSLPALRRLKFPVDGQSSAESNRAAQTVLAALGLFAITRQFEQGTFLRSRCDLVPESTILTIERVRSATVADDDKLTLTSEQALAIYDDAVTAAKATGLPWQEQPIELTPSEDLIGLVVESRRFEFQELRVGEA</sequence>
<proteinExistence type="predicted"/>
<dbReference type="Proteomes" id="UP000318053">
    <property type="component" value="Unassembled WGS sequence"/>
</dbReference>
<dbReference type="NCBIfam" id="TIGR02570">
    <property type="entry name" value="cas7_GSU0053"/>
    <property type="match status" value="1"/>
</dbReference>
<protein>
    <submittedName>
        <fullName evidence="2">CRISPR-associated protein</fullName>
    </submittedName>
</protein>
<dbReference type="EMBL" id="SJPK01000001">
    <property type="protein sequence ID" value="TWT74824.1"/>
    <property type="molecule type" value="Genomic_DNA"/>
</dbReference>
<evidence type="ECO:0000313" key="3">
    <source>
        <dbReference type="Proteomes" id="UP000318053"/>
    </source>
</evidence>
<name>A0A5C5YIX6_9BACT</name>
<accession>A0A5C5YIX6</accession>
<comment type="caution">
    <text evidence="2">The sequence shown here is derived from an EMBL/GenBank/DDBJ whole genome shotgun (WGS) entry which is preliminary data.</text>
</comment>
<organism evidence="2 3">
    <name type="scientific">Allorhodopirellula solitaria</name>
    <dbReference type="NCBI Taxonomy" id="2527987"/>
    <lineage>
        <taxon>Bacteria</taxon>
        <taxon>Pseudomonadati</taxon>
        <taxon>Planctomycetota</taxon>
        <taxon>Planctomycetia</taxon>
        <taxon>Pirellulales</taxon>
        <taxon>Pirellulaceae</taxon>
        <taxon>Allorhodopirellula</taxon>
    </lineage>
</organism>
<dbReference type="AlphaFoldDB" id="A0A5C5YIX6"/>
<dbReference type="Pfam" id="PF09617">
    <property type="entry name" value="Cas_GSU0053"/>
    <property type="match status" value="1"/>
</dbReference>
<dbReference type="RefSeq" id="WP_146389183.1">
    <property type="nucleotide sequence ID" value="NZ_SJPK01000001.1"/>
</dbReference>
<dbReference type="InterPro" id="IPR013403">
    <property type="entry name" value="CRISPR-assoc_prot_Csb1/Cas7u"/>
</dbReference>